<feature type="compositionally biased region" description="Gly residues" evidence="4">
    <location>
        <begin position="513"/>
        <end position="522"/>
    </location>
</feature>
<dbReference type="InterPro" id="IPR036570">
    <property type="entry name" value="HORMA_dom_sf"/>
</dbReference>
<dbReference type="InParanoid" id="A0A401GQ57"/>
<accession>A0A401GQ57</accession>
<dbReference type="GO" id="GO:0005829">
    <property type="term" value="C:cytosol"/>
    <property type="evidence" value="ECO:0007669"/>
    <property type="project" value="TreeGrafter"/>
</dbReference>
<feature type="compositionally biased region" description="Low complexity" evidence="4">
    <location>
        <begin position="404"/>
        <end position="436"/>
    </location>
</feature>
<sequence>MSSDKSDKVAYRFYTKLILVVNHARATVQPTAQARGDIWFNLETPDTELFKEHTRIYRSVSSAHSLPPFRLQVLLVVPELTNNQVLVYLAPDSSRVRIDPTPRYILLESWDIIFTQNDSQHRYGADVALPTMYKQAIPLFRSVFTLLRILPAWKLSRRLRTRVGGNRNGNFSIQLRVQGIDEDRGAEGILGFDTPLAQTSPRLSKDSHDFTPVTHPVGTLSLSVTYLTSPNFQLDELESLLSSRFLSLDEGPDFTPTLVKNQQRDSLSGSPGSLPVRMSLPRSPPSSVADRFVVPPSMHSRTTSLSGLSGLGGSSPRSQNVGLLPMRRLSNTGAAGSTSAVSDASSSRQGAASTGSRDDIPPVSALAARLRKESLGTGRGSDFIPSPGPVPIRRPINPVNPFKSSTLSSGSPSLHSPSPSLRQHSPLSSGGPSLPSRPAHTSPTSSRAHVPQRSGSKAPPSPVPLPRSSPPYAPSSLGGRSLTSVEGVILEGSPRLTGKRYSSSFGHRYAATGGVGSEGSAGSGAKEGERVASPSFLSTNTDDDDISAFVQDIDARKPLGGLREQSASSSPARSPHSPDIPEGPHETLPSVVQRTRSLSLNEPMLTTESAVDERLRQMNETFMASLQGLGGRRRERGDSIRARGGSTHTRSPVNPVDVGSEGGPERVGINVDAARVPPAYVRPRFASTGSARSGMSVASGEVLGRMDPEVEDDAQSDPGR</sequence>
<dbReference type="Pfam" id="PF10033">
    <property type="entry name" value="ATG13"/>
    <property type="match status" value="1"/>
</dbReference>
<dbReference type="STRING" id="139825.A0A401GQ57"/>
<dbReference type="GO" id="GO:0034497">
    <property type="term" value="P:protein localization to phagophore assembly site"/>
    <property type="evidence" value="ECO:0007669"/>
    <property type="project" value="TreeGrafter"/>
</dbReference>
<evidence type="ECO:0000313" key="7">
    <source>
        <dbReference type="Proteomes" id="UP000287166"/>
    </source>
</evidence>
<comment type="caution">
    <text evidence="6">The sequence shown here is derived from an EMBL/GenBank/DDBJ whole genome shotgun (WGS) entry which is preliminary data.</text>
</comment>
<dbReference type="AlphaFoldDB" id="A0A401GQ57"/>
<feature type="region of interest" description="Disordered" evidence="4">
    <location>
        <begin position="256"/>
        <end position="605"/>
    </location>
</feature>
<evidence type="ECO:0000256" key="3">
    <source>
        <dbReference type="RuleBase" id="RU361214"/>
    </source>
</evidence>
<dbReference type="GO" id="GO:0034727">
    <property type="term" value="P:piecemeal microautophagy of the nucleus"/>
    <property type="evidence" value="ECO:0007669"/>
    <property type="project" value="TreeGrafter"/>
</dbReference>
<dbReference type="EMBL" id="BFAD01000006">
    <property type="protein sequence ID" value="GBE84357.1"/>
    <property type="molecule type" value="Genomic_DNA"/>
</dbReference>
<feature type="compositionally biased region" description="Acidic residues" evidence="4">
    <location>
        <begin position="709"/>
        <end position="720"/>
    </location>
</feature>
<evidence type="ECO:0000256" key="4">
    <source>
        <dbReference type="SAM" id="MobiDB-lite"/>
    </source>
</evidence>
<dbReference type="InterPro" id="IPR040182">
    <property type="entry name" value="ATG13"/>
</dbReference>
<feature type="compositionally biased region" description="Low complexity" evidence="4">
    <location>
        <begin position="330"/>
        <end position="347"/>
    </location>
</feature>
<evidence type="ECO:0000259" key="5">
    <source>
        <dbReference type="Pfam" id="PF10033"/>
    </source>
</evidence>
<dbReference type="GO" id="GO:0000407">
    <property type="term" value="C:phagophore assembly site"/>
    <property type="evidence" value="ECO:0007669"/>
    <property type="project" value="TreeGrafter"/>
</dbReference>
<evidence type="ECO:0000256" key="2">
    <source>
        <dbReference type="ARBA" id="ARBA00023006"/>
    </source>
</evidence>
<dbReference type="GeneID" id="38781274"/>
<feature type="region of interest" description="Disordered" evidence="4">
    <location>
        <begin position="686"/>
        <end position="720"/>
    </location>
</feature>
<dbReference type="GO" id="GO:1990316">
    <property type="term" value="C:Atg1/ULK1 kinase complex"/>
    <property type="evidence" value="ECO:0007669"/>
    <property type="project" value="InterPro"/>
</dbReference>
<dbReference type="RefSeq" id="XP_027615270.1">
    <property type="nucleotide sequence ID" value="XM_027759469.1"/>
</dbReference>
<feature type="compositionally biased region" description="Pro residues" evidence="4">
    <location>
        <begin position="459"/>
        <end position="473"/>
    </location>
</feature>
<protein>
    <recommendedName>
        <fullName evidence="3">Autophagy-related protein 13</fullName>
    </recommendedName>
</protein>
<comment type="similarity">
    <text evidence="1 3">Belongs to the ATG13 family. Fungi subfamily.</text>
</comment>
<proteinExistence type="inferred from homology"/>
<feature type="domain" description="Autophagy-related protein 13 N-terminal" evidence="5">
    <location>
        <begin position="12"/>
        <end position="232"/>
    </location>
</feature>
<dbReference type="PANTHER" id="PTHR13430">
    <property type="match status" value="1"/>
</dbReference>
<dbReference type="Gene3D" id="3.30.900.10">
    <property type="entry name" value="HORMA domain"/>
    <property type="match status" value="1"/>
</dbReference>
<evidence type="ECO:0000256" key="1">
    <source>
        <dbReference type="ARBA" id="ARBA00005246"/>
    </source>
</evidence>
<gene>
    <name evidence="6" type="ORF">SCP_0603360</name>
</gene>
<evidence type="ECO:0000313" key="6">
    <source>
        <dbReference type="EMBL" id="GBE84357.1"/>
    </source>
</evidence>
<organism evidence="6 7">
    <name type="scientific">Sparassis crispa</name>
    <dbReference type="NCBI Taxonomy" id="139825"/>
    <lineage>
        <taxon>Eukaryota</taxon>
        <taxon>Fungi</taxon>
        <taxon>Dikarya</taxon>
        <taxon>Basidiomycota</taxon>
        <taxon>Agaricomycotina</taxon>
        <taxon>Agaricomycetes</taxon>
        <taxon>Polyporales</taxon>
        <taxon>Sparassidaceae</taxon>
        <taxon>Sparassis</taxon>
    </lineage>
</organism>
<dbReference type="InterPro" id="IPR018731">
    <property type="entry name" value="Atg13_N"/>
</dbReference>
<keyword evidence="2 3" id="KW-0072">Autophagy</keyword>
<dbReference type="PANTHER" id="PTHR13430:SF4">
    <property type="entry name" value="AUTOPHAGY-RELATED PROTEIN 13"/>
    <property type="match status" value="1"/>
</dbReference>
<feature type="compositionally biased region" description="Polar residues" evidence="4">
    <location>
        <begin position="590"/>
        <end position="605"/>
    </location>
</feature>
<feature type="compositionally biased region" description="Polar residues" evidence="4">
    <location>
        <begin position="258"/>
        <end position="271"/>
    </location>
</feature>
<dbReference type="Proteomes" id="UP000287166">
    <property type="component" value="Unassembled WGS sequence"/>
</dbReference>
<dbReference type="OrthoDB" id="70161at2759"/>
<feature type="compositionally biased region" description="Low complexity" evidence="4">
    <location>
        <begin position="566"/>
        <end position="577"/>
    </location>
</feature>
<name>A0A401GQ57_9APHY</name>
<reference evidence="6 7" key="1">
    <citation type="journal article" date="2018" name="Sci. Rep.">
        <title>Genome sequence of the cauliflower mushroom Sparassis crispa (Hanabiratake) and its association with beneficial usage.</title>
        <authorList>
            <person name="Kiyama R."/>
            <person name="Furutani Y."/>
            <person name="Kawaguchi K."/>
            <person name="Nakanishi T."/>
        </authorList>
    </citation>
    <scope>NUCLEOTIDE SEQUENCE [LARGE SCALE GENOMIC DNA]</scope>
</reference>
<dbReference type="GO" id="GO:0000423">
    <property type="term" value="P:mitophagy"/>
    <property type="evidence" value="ECO:0007669"/>
    <property type="project" value="TreeGrafter"/>
</dbReference>
<keyword evidence="7" id="KW-1185">Reference proteome</keyword>
<feature type="region of interest" description="Disordered" evidence="4">
    <location>
        <begin position="624"/>
        <end position="667"/>
    </location>
</feature>